<evidence type="ECO:0000313" key="10">
    <source>
        <dbReference type="Proteomes" id="UP000603640"/>
    </source>
</evidence>
<dbReference type="RefSeq" id="WP_187066467.1">
    <property type="nucleotide sequence ID" value="NZ_JACRVF010000001.1"/>
</dbReference>
<dbReference type="GO" id="GO:0089702">
    <property type="term" value="F:undecaprenyl-phosphate glucose phosphotransferase activity"/>
    <property type="evidence" value="ECO:0007669"/>
    <property type="project" value="UniProtKB-EC"/>
</dbReference>
<keyword evidence="5 7" id="KW-1133">Transmembrane helix</keyword>
<dbReference type="NCBIfam" id="TIGR03023">
    <property type="entry name" value="WcaJ_sugtrans"/>
    <property type="match status" value="1"/>
</dbReference>
<dbReference type="NCBIfam" id="TIGR03025">
    <property type="entry name" value="EPS_sugtrans"/>
    <property type="match status" value="1"/>
</dbReference>
<evidence type="ECO:0000259" key="8">
    <source>
        <dbReference type="Pfam" id="PF02397"/>
    </source>
</evidence>
<evidence type="ECO:0000256" key="7">
    <source>
        <dbReference type="SAM" id="Phobius"/>
    </source>
</evidence>
<organism evidence="9 10">
    <name type="scientific">Pontibacter cellulosilyticus</name>
    <dbReference type="NCBI Taxonomy" id="1720253"/>
    <lineage>
        <taxon>Bacteria</taxon>
        <taxon>Pseudomonadati</taxon>
        <taxon>Bacteroidota</taxon>
        <taxon>Cytophagia</taxon>
        <taxon>Cytophagales</taxon>
        <taxon>Hymenobacteraceae</taxon>
        <taxon>Pontibacter</taxon>
    </lineage>
</organism>
<feature type="transmembrane region" description="Helical" evidence="7">
    <location>
        <begin position="107"/>
        <end position="130"/>
    </location>
</feature>
<comment type="caution">
    <text evidence="9">The sequence shown here is derived from an EMBL/GenBank/DDBJ whole genome shotgun (WGS) entry which is preliminary data.</text>
</comment>
<dbReference type="InterPro" id="IPR017473">
    <property type="entry name" value="Undecaprenyl-P_gluc_Ptfrase"/>
</dbReference>
<keyword evidence="3 9" id="KW-0808">Transferase</keyword>
<dbReference type="AlphaFoldDB" id="A0A923N5D7"/>
<dbReference type="PANTHER" id="PTHR30576">
    <property type="entry name" value="COLANIC BIOSYNTHESIS UDP-GLUCOSE LIPID CARRIER TRANSFERASE"/>
    <property type="match status" value="1"/>
</dbReference>
<evidence type="ECO:0000256" key="5">
    <source>
        <dbReference type="ARBA" id="ARBA00022989"/>
    </source>
</evidence>
<dbReference type="Pfam" id="PF02397">
    <property type="entry name" value="Bac_transf"/>
    <property type="match status" value="1"/>
</dbReference>
<dbReference type="PANTHER" id="PTHR30576:SF0">
    <property type="entry name" value="UNDECAPRENYL-PHOSPHATE N-ACETYLGALACTOSAMINYL 1-PHOSPHATE TRANSFERASE-RELATED"/>
    <property type="match status" value="1"/>
</dbReference>
<dbReference type="InterPro" id="IPR017475">
    <property type="entry name" value="EPS_sugar_tfrase"/>
</dbReference>
<keyword evidence="4 7" id="KW-0812">Transmembrane</keyword>
<gene>
    <name evidence="9" type="ORF">H8S84_06735</name>
</gene>
<dbReference type="GO" id="GO:0016020">
    <property type="term" value="C:membrane"/>
    <property type="evidence" value="ECO:0007669"/>
    <property type="project" value="UniProtKB-SubCell"/>
</dbReference>
<feature type="transmembrane region" description="Helical" evidence="7">
    <location>
        <begin position="49"/>
        <end position="66"/>
    </location>
</feature>
<accession>A0A923N5D7</accession>
<evidence type="ECO:0000313" key="9">
    <source>
        <dbReference type="EMBL" id="MBC5992526.1"/>
    </source>
</evidence>
<feature type="transmembrane region" description="Helical" evidence="7">
    <location>
        <begin position="12"/>
        <end position="29"/>
    </location>
</feature>
<sequence length="463" mass="53532">MNYRYSKLSKGLNILIDFFLLNLALYAGFAFVHPDLIGQDITEDHKLDFLFLNLVWFYCSNVTNLYEDIFRRDAIPTINATLKALGLYLLIGLLLKLSLKQFDLPNSLITLSFVVFSVLLLSWKTLFLLIRRPARWSLVKYKTIVIVGAGALGLDLYNHLKMNKQLGYKVLGFFDDDLSKCKKGLRVLGKVEDCFDFVEENNIAEVYCALPDVAQEKIKCLMLEADKRLIRFKLVPEVKDYRRNFNIELFGHLPILTPRKEPLEDKANEIIKRGFDVVFSSFVIVLLLSWFVPLMALIIKLDSKGPVFFRQIRSGKDNRPFYCLKFRSMHVNGDSDKKQACKGDVRITRVGAFIRKTSIDELPQFFNVLMGDMSVVGPRPHMLKHTEDYSNLIDKFMVRHFLTPGITGWAQVNGHRGETTNPVFMERRIEADIWYLENWSFLLDLKIVVLTAWQTIRGNDNAF</sequence>
<comment type="subcellular location">
    <subcellularLocation>
        <location evidence="1">Membrane</location>
        <topology evidence="1">Multi-pass membrane protein</topology>
    </subcellularLocation>
</comment>
<feature type="transmembrane region" description="Helical" evidence="7">
    <location>
        <begin position="78"/>
        <end position="95"/>
    </location>
</feature>
<feature type="transmembrane region" description="Helical" evidence="7">
    <location>
        <begin position="277"/>
        <end position="299"/>
    </location>
</feature>
<evidence type="ECO:0000256" key="3">
    <source>
        <dbReference type="ARBA" id="ARBA00022679"/>
    </source>
</evidence>
<evidence type="ECO:0000256" key="6">
    <source>
        <dbReference type="ARBA" id="ARBA00023136"/>
    </source>
</evidence>
<keyword evidence="6 7" id="KW-0472">Membrane</keyword>
<dbReference type="Proteomes" id="UP000603640">
    <property type="component" value="Unassembled WGS sequence"/>
</dbReference>
<feature type="domain" description="Bacterial sugar transferase" evidence="8">
    <location>
        <begin position="272"/>
        <end position="456"/>
    </location>
</feature>
<evidence type="ECO:0000256" key="1">
    <source>
        <dbReference type="ARBA" id="ARBA00004141"/>
    </source>
</evidence>
<dbReference type="Pfam" id="PF13727">
    <property type="entry name" value="CoA_binding_3"/>
    <property type="match status" value="1"/>
</dbReference>
<comment type="similarity">
    <text evidence="2">Belongs to the bacterial sugar transferase family.</text>
</comment>
<protein>
    <submittedName>
        <fullName evidence="9">Undecaprenyl-phosphate glucose phosphotransferase</fullName>
        <ecNumber evidence="9">2.7.8.31</ecNumber>
    </submittedName>
</protein>
<dbReference type="SUPFAM" id="SSF51735">
    <property type="entry name" value="NAD(P)-binding Rossmann-fold domains"/>
    <property type="match status" value="1"/>
</dbReference>
<dbReference type="Gene3D" id="3.40.50.720">
    <property type="entry name" value="NAD(P)-binding Rossmann-like Domain"/>
    <property type="match status" value="1"/>
</dbReference>
<dbReference type="InterPro" id="IPR036291">
    <property type="entry name" value="NAD(P)-bd_dom_sf"/>
</dbReference>
<keyword evidence="10" id="KW-1185">Reference proteome</keyword>
<evidence type="ECO:0000256" key="2">
    <source>
        <dbReference type="ARBA" id="ARBA00006464"/>
    </source>
</evidence>
<dbReference type="EC" id="2.7.8.31" evidence="9"/>
<dbReference type="EMBL" id="JACRVF010000001">
    <property type="protein sequence ID" value="MBC5992526.1"/>
    <property type="molecule type" value="Genomic_DNA"/>
</dbReference>
<dbReference type="InterPro" id="IPR003362">
    <property type="entry name" value="Bact_transf"/>
</dbReference>
<name>A0A923N5D7_9BACT</name>
<reference evidence="9" key="1">
    <citation type="submission" date="2020-08" db="EMBL/GenBank/DDBJ databases">
        <title>Pontibacter sp. SD6 16S ribosomal RNA gene Genome sequencing and assembly.</title>
        <authorList>
            <person name="Kang M."/>
        </authorList>
    </citation>
    <scope>NUCLEOTIDE SEQUENCE</scope>
    <source>
        <strain evidence="9">SD6</strain>
    </source>
</reference>
<evidence type="ECO:0000256" key="4">
    <source>
        <dbReference type="ARBA" id="ARBA00022692"/>
    </source>
</evidence>
<proteinExistence type="inferred from homology"/>